<protein>
    <submittedName>
        <fullName evidence="2">Uncharacterized protein</fullName>
    </submittedName>
</protein>
<reference evidence="2 3" key="1">
    <citation type="journal article" date="2012" name="J. Bacteriol.">
        <title>Draft genome sequence of the cyanide-utilizing bacterium Pseudomonas fluorescens strain NCIMB 11764.</title>
        <authorList>
            <person name="Vilo C.A."/>
            <person name="Benedik M.J."/>
            <person name="Kunz D.A."/>
            <person name="Dong Q."/>
        </authorList>
    </citation>
    <scope>NUCLEOTIDE SEQUENCE [LARGE SCALE GENOMIC DNA]</scope>
    <source>
        <strain evidence="2 3">NCIMB 11764</strain>
    </source>
</reference>
<dbReference type="Proteomes" id="UP000017175">
    <property type="component" value="Chromosome"/>
</dbReference>
<dbReference type="AlphaFoldDB" id="A0A0K1QIN6"/>
<gene>
    <name evidence="2" type="ORF">B723_04075</name>
</gene>
<sequence>MKKDYVPYGSDVSPGTYECVDCGHQYSNQAKTSMPPCPQFRKTVHSRYGWKILTGQGDAVKDPYPEKSEKPGIKSAEVIKPASKK</sequence>
<dbReference type="OrthoDB" id="3837942at2"/>
<name>A0A0K1QIN6_PSEFL</name>
<accession>A0A0K1QIN6</accession>
<evidence type="ECO:0000256" key="1">
    <source>
        <dbReference type="SAM" id="MobiDB-lite"/>
    </source>
</evidence>
<dbReference type="RefSeq" id="WP_017341483.1">
    <property type="nucleotide sequence ID" value="NZ_CP010945.1"/>
</dbReference>
<evidence type="ECO:0000313" key="2">
    <source>
        <dbReference type="EMBL" id="AKV05616.1"/>
    </source>
</evidence>
<dbReference type="EMBL" id="CP010945">
    <property type="protein sequence ID" value="AKV05616.1"/>
    <property type="molecule type" value="Genomic_DNA"/>
</dbReference>
<proteinExistence type="predicted"/>
<feature type="region of interest" description="Disordered" evidence="1">
    <location>
        <begin position="59"/>
        <end position="85"/>
    </location>
</feature>
<evidence type="ECO:0000313" key="3">
    <source>
        <dbReference type="Proteomes" id="UP000017175"/>
    </source>
</evidence>
<feature type="compositionally biased region" description="Basic and acidic residues" evidence="1">
    <location>
        <begin position="59"/>
        <end position="72"/>
    </location>
</feature>
<dbReference type="eggNOG" id="ENOG5031UGW">
    <property type="taxonomic scope" value="Bacteria"/>
</dbReference>
<organism evidence="2 3">
    <name type="scientific">Pseudomonas fluorescens NCIMB 11764</name>
    <dbReference type="NCBI Taxonomy" id="1221522"/>
    <lineage>
        <taxon>Bacteria</taxon>
        <taxon>Pseudomonadati</taxon>
        <taxon>Pseudomonadota</taxon>
        <taxon>Gammaproteobacteria</taxon>
        <taxon>Pseudomonadales</taxon>
        <taxon>Pseudomonadaceae</taxon>
        <taxon>Pseudomonas</taxon>
    </lineage>
</organism>